<reference evidence="2 3" key="1">
    <citation type="journal article" date="2016" name="Nat. Commun.">
        <title>Thousands of microbial genomes shed light on interconnected biogeochemical processes in an aquifer system.</title>
        <authorList>
            <person name="Anantharaman K."/>
            <person name="Brown C.T."/>
            <person name="Hug L.A."/>
            <person name="Sharon I."/>
            <person name="Castelle C.J."/>
            <person name="Probst A.J."/>
            <person name="Thomas B.C."/>
            <person name="Singh A."/>
            <person name="Wilkins M.J."/>
            <person name="Karaoz U."/>
            <person name="Brodie E.L."/>
            <person name="Williams K.H."/>
            <person name="Hubbard S.S."/>
            <person name="Banfield J.F."/>
        </authorList>
    </citation>
    <scope>NUCLEOTIDE SEQUENCE [LARGE SCALE GENOMIC DNA]</scope>
</reference>
<comment type="caution">
    <text evidence="2">The sequence shown here is derived from an EMBL/GenBank/DDBJ whole genome shotgun (WGS) entry which is preliminary data.</text>
</comment>
<evidence type="ECO:0000313" key="2">
    <source>
        <dbReference type="EMBL" id="OGG03439.1"/>
    </source>
</evidence>
<accession>A0A1F5YTE4</accession>
<gene>
    <name evidence="2" type="ORF">A2W14_02905</name>
</gene>
<proteinExistence type="predicted"/>
<dbReference type="STRING" id="1798371.A2W14_02905"/>
<name>A0A1F5YTE4_9BACT</name>
<dbReference type="InterPro" id="IPR041657">
    <property type="entry name" value="HTH_17"/>
</dbReference>
<evidence type="ECO:0000259" key="1">
    <source>
        <dbReference type="Pfam" id="PF12728"/>
    </source>
</evidence>
<dbReference type="AlphaFoldDB" id="A0A1F5YTE4"/>
<dbReference type="Pfam" id="PF12728">
    <property type="entry name" value="HTH_17"/>
    <property type="match status" value="1"/>
</dbReference>
<dbReference type="Proteomes" id="UP000176665">
    <property type="component" value="Unassembled WGS sequence"/>
</dbReference>
<organism evidence="2 3">
    <name type="scientific">Candidatus Gottesmanbacteria bacterium RBG_16_37_8</name>
    <dbReference type="NCBI Taxonomy" id="1798371"/>
    <lineage>
        <taxon>Bacteria</taxon>
        <taxon>Candidatus Gottesmaniibacteriota</taxon>
    </lineage>
</organism>
<protein>
    <recommendedName>
        <fullName evidence="1">Helix-turn-helix domain-containing protein</fullName>
    </recommendedName>
</protein>
<evidence type="ECO:0000313" key="3">
    <source>
        <dbReference type="Proteomes" id="UP000176665"/>
    </source>
</evidence>
<dbReference type="EMBL" id="MFJA01000024">
    <property type="protein sequence ID" value="OGG03439.1"/>
    <property type="molecule type" value="Genomic_DNA"/>
</dbReference>
<feature type="domain" description="Helix-turn-helix" evidence="1">
    <location>
        <begin position="38"/>
        <end position="86"/>
    </location>
</feature>
<sequence length="107" mass="12712">MDNPFERLENKLESIEKLLLSMQHREQPIEPEQDKWFGIDELCKYLPDKPVISTIYGKVHLRKIPYHKQGKSLIFRKSEIDEWLGQGRVKTNSEIEVEAGTYLKRKK</sequence>